<dbReference type="PANTHER" id="PTHR12684">
    <property type="entry name" value="PUTATIVE PHOSPHOTRANSFERASE"/>
    <property type="match status" value="1"/>
</dbReference>
<dbReference type="GO" id="GO:0008033">
    <property type="term" value="P:tRNA processing"/>
    <property type="evidence" value="ECO:0007669"/>
    <property type="project" value="TreeGrafter"/>
</dbReference>
<accession>A0A5C5WFT4</accession>
<dbReference type="Proteomes" id="UP000318995">
    <property type="component" value="Unassembled WGS sequence"/>
</dbReference>
<protein>
    <submittedName>
        <fullName evidence="4">RNA 2'-phosphotransferase</fullName>
    </submittedName>
</protein>
<dbReference type="SUPFAM" id="SSF56399">
    <property type="entry name" value="ADP-ribosylation"/>
    <property type="match status" value="1"/>
</dbReference>
<gene>
    <name evidence="4" type="ORF">Pla111_07270</name>
</gene>
<evidence type="ECO:0000313" key="5">
    <source>
        <dbReference type="Proteomes" id="UP000318995"/>
    </source>
</evidence>
<proteinExistence type="inferred from homology"/>
<organism evidence="4 5">
    <name type="scientific">Botrimarina hoheduenensis</name>
    <dbReference type="NCBI Taxonomy" id="2528000"/>
    <lineage>
        <taxon>Bacteria</taxon>
        <taxon>Pseudomonadati</taxon>
        <taxon>Planctomycetota</taxon>
        <taxon>Planctomycetia</taxon>
        <taxon>Pirellulales</taxon>
        <taxon>Lacipirellulaceae</taxon>
        <taxon>Botrimarina</taxon>
    </lineage>
</organism>
<dbReference type="Gene3D" id="3.20.170.30">
    <property type="match status" value="1"/>
</dbReference>
<dbReference type="Pfam" id="PF01885">
    <property type="entry name" value="PTS_2-RNA"/>
    <property type="match status" value="1"/>
</dbReference>
<evidence type="ECO:0000256" key="3">
    <source>
        <dbReference type="ARBA" id="ARBA00023027"/>
    </source>
</evidence>
<dbReference type="PANTHER" id="PTHR12684:SF2">
    <property type="entry name" value="TRNA 2'-PHOSPHOTRANSFERASE 1"/>
    <property type="match status" value="1"/>
</dbReference>
<name>A0A5C5WFT4_9BACT</name>
<evidence type="ECO:0000313" key="4">
    <source>
        <dbReference type="EMBL" id="TWT48949.1"/>
    </source>
</evidence>
<dbReference type="AlphaFoldDB" id="A0A5C5WFT4"/>
<comment type="caution">
    <text evidence="4">The sequence shown here is derived from an EMBL/GenBank/DDBJ whole genome shotgun (WGS) entry which is preliminary data.</text>
</comment>
<evidence type="ECO:0000256" key="1">
    <source>
        <dbReference type="ARBA" id="ARBA00009836"/>
    </source>
</evidence>
<dbReference type="InterPro" id="IPR042081">
    <property type="entry name" value="RNA_2'-PTrans_C"/>
</dbReference>
<dbReference type="InterPro" id="IPR002745">
    <property type="entry name" value="Ptrans_KptA/Tpt1"/>
</dbReference>
<evidence type="ECO:0000256" key="2">
    <source>
        <dbReference type="ARBA" id="ARBA00022679"/>
    </source>
</evidence>
<keyword evidence="3" id="KW-0520">NAD</keyword>
<keyword evidence="5" id="KW-1185">Reference proteome</keyword>
<sequence length="86" mass="9748">MLYHGTATRHLESILQQGLVKGRRHHVHMSTDKVTMIQVGMRHGKPVLLSIDAKRILADGYEFFATGNRVWLTDHVPIEYLTASPV</sequence>
<keyword evidence="2 4" id="KW-0808">Transferase</keyword>
<comment type="similarity">
    <text evidence="1">Belongs to the KptA/TPT1 family.</text>
</comment>
<dbReference type="GO" id="GO:0000215">
    <property type="term" value="F:tRNA 2'-phosphotransferase activity"/>
    <property type="evidence" value="ECO:0007669"/>
    <property type="project" value="TreeGrafter"/>
</dbReference>
<dbReference type="EMBL" id="SJPH01000001">
    <property type="protein sequence ID" value="TWT48949.1"/>
    <property type="molecule type" value="Genomic_DNA"/>
</dbReference>
<reference evidence="4 5" key="1">
    <citation type="submission" date="2019-02" db="EMBL/GenBank/DDBJ databases">
        <title>Deep-cultivation of Planctomycetes and their phenomic and genomic characterization uncovers novel biology.</title>
        <authorList>
            <person name="Wiegand S."/>
            <person name="Jogler M."/>
            <person name="Boedeker C."/>
            <person name="Pinto D."/>
            <person name="Vollmers J."/>
            <person name="Rivas-Marin E."/>
            <person name="Kohn T."/>
            <person name="Peeters S.H."/>
            <person name="Heuer A."/>
            <person name="Rast P."/>
            <person name="Oberbeckmann S."/>
            <person name="Bunk B."/>
            <person name="Jeske O."/>
            <person name="Meyerdierks A."/>
            <person name="Storesund J.E."/>
            <person name="Kallscheuer N."/>
            <person name="Luecker S."/>
            <person name="Lage O.M."/>
            <person name="Pohl T."/>
            <person name="Merkel B.J."/>
            <person name="Hornburger P."/>
            <person name="Mueller R.-W."/>
            <person name="Bruemmer F."/>
            <person name="Labrenz M."/>
            <person name="Spormann A.M."/>
            <person name="Op Den Camp H."/>
            <person name="Overmann J."/>
            <person name="Amann R."/>
            <person name="Jetten M.S.M."/>
            <person name="Mascher T."/>
            <person name="Medema M.H."/>
            <person name="Devos D.P."/>
            <person name="Kaster A.-K."/>
            <person name="Ovreas L."/>
            <person name="Rohde M."/>
            <person name="Galperin M.Y."/>
            <person name="Jogler C."/>
        </authorList>
    </citation>
    <scope>NUCLEOTIDE SEQUENCE [LARGE SCALE GENOMIC DNA]</scope>
    <source>
        <strain evidence="4 5">Pla111</strain>
    </source>
</reference>